<name>A0ABT8QWX9_9FIRM</name>
<evidence type="ECO:0000313" key="1">
    <source>
        <dbReference type="EMBL" id="MDO0825862.1"/>
    </source>
</evidence>
<dbReference type="RefSeq" id="WP_302050271.1">
    <property type="nucleotide sequence ID" value="NZ_JAMJEV010000035.1"/>
</dbReference>
<feature type="non-terminal residue" evidence="1">
    <location>
        <position position="1"/>
    </location>
</feature>
<sequence>PVLFYINNTIIGYLNEASILKIEEEPRLSHLHARPEPLPRRVRYSGEDLTWDPALDASMGRGLWLIWKYSSWVSPIPCLG</sequence>
<reference evidence="1" key="1">
    <citation type="submission" date="2022-05" db="EMBL/GenBank/DDBJ databases">
        <title>Expanded diversity of anoxic marine methylotrophy in a Black Sea sulfate reducing microorganism.</title>
        <authorList>
            <person name="Fischer P.Q."/>
            <person name="Stams A.J.M."/>
            <person name="Villanueva L."/>
            <person name="Sousa D.Z."/>
        </authorList>
    </citation>
    <scope>NUCLEOTIDE SEQUENCE</scope>
    <source>
        <strain evidence="1">P130</strain>
    </source>
</reference>
<dbReference type="EMBL" id="JAMJEV010000035">
    <property type="protein sequence ID" value="MDO0825862.1"/>
    <property type="molecule type" value="Genomic_DNA"/>
</dbReference>
<protein>
    <submittedName>
        <fullName evidence="1">Uncharacterized protein</fullName>
    </submittedName>
</protein>
<gene>
    <name evidence="1" type="ORF">M8H41_23945</name>
</gene>
<keyword evidence="2" id="KW-1185">Reference proteome</keyword>
<comment type="caution">
    <text evidence="1">The sequence shown here is derived from an EMBL/GenBank/DDBJ whole genome shotgun (WGS) entry which is preliminary data.</text>
</comment>
<proteinExistence type="predicted"/>
<evidence type="ECO:0000313" key="2">
    <source>
        <dbReference type="Proteomes" id="UP001176021"/>
    </source>
</evidence>
<organism evidence="1 2">
    <name type="scientific">Desulfosporosinus nitroreducens</name>
    <dbReference type="NCBI Taxonomy" id="2018668"/>
    <lineage>
        <taxon>Bacteria</taxon>
        <taxon>Bacillati</taxon>
        <taxon>Bacillota</taxon>
        <taxon>Clostridia</taxon>
        <taxon>Eubacteriales</taxon>
        <taxon>Desulfitobacteriaceae</taxon>
        <taxon>Desulfosporosinus</taxon>
    </lineage>
</organism>
<accession>A0ABT8QWX9</accession>
<dbReference type="Proteomes" id="UP001176021">
    <property type="component" value="Unassembled WGS sequence"/>
</dbReference>